<dbReference type="InterPro" id="IPR006530">
    <property type="entry name" value="YD"/>
</dbReference>
<protein>
    <submittedName>
        <fullName evidence="3">RHS repeat-associated core domain-containing protein</fullName>
    </submittedName>
</protein>
<reference evidence="3 4" key="1">
    <citation type="submission" date="2020-07" db="EMBL/GenBank/DDBJ databases">
        <title>Luteimonas sp. SJ-92.</title>
        <authorList>
            <person name="Huang X.-X."/>
            <person name="Xu L."/>
            <person name="Sun J.-Q."/>
        </authorList>
    </citation>
    <scope>NUCLEOTIDE SEQUENCE [LARGE SCALE GENOMIC DNA]</scope>
    <source>
        <strain evidence="3 4">SJ-92</strain>
    </source>
</reference>
<dbReference type="NCBIfam" id="TIGR01643">
    <property type="entry name" value="YD_repeat_2x"/>
    <property type="match status" value="1"/>
</dbReference>
<dbReference type="Pfam" id="PF25023">
    <property type="entry name" value="TEN_YD-shell"/>
    <property type="match status" value="1"/>
</dbReference>
<dbReference type="PANTHER" id="PTHR32305:SF15">
    <property type="entry name" value="PROTEIN RHSA-RELATED"/>
    <property type="match status" value="1"/>
</dbReference>
<dbReference type="NCBIfam" id="TIGR03696">
    <property type="entry name" value="Rhs_assc_core"/>
    <property type="match status" value="1"/>
</dbReference>
<name>A0A853J9D9_9GAMM</name>
<dbReference type="InterPro" id="IPR050708">
    <property type="entry name" value="T6SS_VgrG/RHS"/>
</dbReference>
<dbReference type="EMBL" id="JACCKA010000037">
    <property type="protein sequence ID" value="NZA25763.1"/>
    <property type="molecule type" value="Genomic_DNA"/>
</dbReference>
<evidence type="ECO:0000256" key="1">
    <source>
        <dbReference type="ARBA" id="ARBA00022737"/>
    </source>
</evidence>
<proteinExistence type="predicted"/>
<dbReference type="Gene3D" id="2.180.10.10">
    <property type="entry name" value="RHS repeat-associated core"/>
    <property type="match status" value="1"/>
</dbReference>
<sequence>FGPAAGWTYGNGRRLDRVHDLDYRPASISDPAAGGLDFGYSYDPVGNLTALHTADLAEPPRASFDYDPLGRLTAFRDGAAGAAIESYGYDATGNRTSFTNAGGSQVYSYPADSHRLAAVAGVARNYDNAGNTLAIGTAREFVYNAANRMSQAKQGGAVTMHYVYNGRGEQVRRHLGVSDTTTVFDEAGRWLGDYDAAGTPLQQAVWLDDFPVGLLVGSSGVNRLHYVQPDHLGTPRAVIDPVRNLAVWNWDLASEAFGNSPPNEDPDGDATAFAFDMRFPGQRYDATSGLSYNYFRDYELTTGRYSQSDPLGLMAGVNTYTYVSGSPLVWADMYGLLQWTTNPIVWSPTLAPGLQTRTFPGDGLSTVTEASAARTTLDWSISATCDCSNGSYSLNEYSVAFTPIVFLRQSYNRMSERRASRRAELDHVRDLRSWIGSARSGAQSLEDSMKGQGFFDSAECEAATRQAMQQFLQAGARQAAIDSHNRWDASGRHTQVIPGPAR</sequence>
<evidence type="ECO:0000259" key="2">
    <source>
        <dbReference type="Pfam" id="PF25023"/>
    </source>
</evidence>
<evidence type="ECO:0000313" key="3">
    <source>
        <dbReference type="EMBL" id="NZA25763.1"/>
    </source>
</evidence>
<dbReference type="PANTHER" id="PTHR32305">
    <property type="match status" value="1"/>
</dbReference>
<feature type="domain" description="Teneurin-like YD-shell" evidence="2">
    <location>
        <begin position="42"/>
        <end position="309"/>
    </location>
</feature>
<dbReference type="InterPro" id="IPR056823">
    <property type="entry name" value="TEN-like_YD-shell"/>
</dbReference>
<dbReference type="Proteomes" id="UP000578091">
    <property type="component" value="Unassembled WGS sequence"/>
</dbReference>
<keyword evidence="1" id="KW-0677">Repeat</keyword>
<comment type="caution">
    <text evidence="3">The sequence shown here is derived from an EMBL/GenBank/DDBJ whole genome shotgun (WGS) entry which is preliminary data.</text>
</comment>
<feature type="non-terminal residue" evidence="3">
    <location>
        <position position="1"/>
    </location>
</feature>
<dbReference type="InterPro" id="IPR022385">
    <property type="entry name" value="Rhs_assc_core"/>
</dbReference>
<dbReference type="AlphaFoldDB" id="A0A853J9D9"/>
<dbReference type="RefSeq" id="WP_180677568.1">
    <property type="nucleotide sequence ID" value="NZ_JACCKA010000037.1"/>
</dbReference>
<evidence type="ECO:0000313" key="4">
    <source>
        <dbReference type="Proteomes" id="UP000578091"/>
    </source>
</evidence>
<gene>
    <name evidence="3" type="ORF">H0E84_05150</name>
</gene>
<organism evidence="3 4">
    <name type="scientific">Luteimonas salinisoli</name>
    <dbReference type="NCBI Taxonomy" id="2752307"/>
    <lineage>
        <taxon>Bacteria</taxon>
        <taxon>Pseudomonadati</taxon>
        <taxon>Pseudomonadota</taxon>
        <taxon>Gammaproteobacteria</taxon>
        <taxon>Lysobacterales</taxon>
        <taxon>Lysobacteraceae</taxon>
        <taxon>Luteimonas</taxon>
    </lineage>
</organism>
<keyword evidence="4" id="KW-1185">Reference proteome</keyword>
<accession>A0A853J9D9</accession>